<feature type="domain" description="KilA-N" evidence="1">
    <location>
        <begin position="3"/>
        <end position="109"/>
    </location>
</feature>
<dbReference type="EMBL" id="CP034670">
    <property type="protein sequence ID" value="AZR58575.1"/>
    <property type="molecule type" value="Genomic_DNA"/>
</dbReference>
<protein>
    <submittedName>
        <fullName evidence="2">KilA-N domain-containing protein</fullName>
    </submittedName>
</protein>
<evidence type="ECO:0000259" key="1">
    <source>
        <dbReference type="PROSITE" id="PS51301"/>
    </source>
</evidence>
<proteinExistence type="predicted"/>
<dbReference type="AlphaFoldDB" id="A0A3S9SGB7"/>
<dbReference type="InterPro" id="IPR017880">
    <property type="entry name" value="KilA_N"/>
</dbReference>
<gene>
    <name evidence="2" type="ORF">ELB75_00050</name>
</gene>
<dbReference type="RefSeq" id="WP_126982147.1">
    <property type="nucleotide sequence ID" value="NZ_CP034670.1"/>
</dbReference>
<name>A0A3S9SGB7_EIKCO</name>
<evidence type="ECO:0000313" key="2">
    <source>
        <dbReference type="EMBL" id="AZR58575.1"/>
    </source>
</evidence>
<dbReference type="SMART" id="SM01252">
    <property type="entry name" value="KilA-N"/>
    <property type="match status" value="1"/>
</dbReference>
<accession>A0A3S9SGB7</accession>
<dbReference type="OrthoDB" id="9178758at2"/>
<evidence type="ECO:0000313" key="3">
    <source>
        <dbReference type="Proteomes" id="UP000282435"/>
    </source>
</evidence>
<dbReference type="SUPFAM" id="SSF54616">
    <property type="entry name" value="DNA-binding domain of Mlu1-box binding protein MBP1"/>
    <property type="match status" value="1"/>
</dbReference>
<dbReference type="InterPro" id="IPR018004">
    <property type="entry name" value="KilA/APSES_HTH"/>
</dbReference>
<dbReference type="PANTHER" id="PTHR48135:SF1">
    <property type="entry name" value="KILA-N DOMAIN-CONTAINING PROTEIN"/>
    <property type="match status" value="1"/>
</dbReference>
<dbReference type="InterPro" id="IPR036887">
    <property type="entry name" value="HTH_APSES_sf"/>
</dbReference>
<dbReference type="PANTHER" id="PTHR48135">
    <property type="match status" value="1"/>
</dbReference>
<dbReference type="PROSITE" id="PS51301">
    <property type="entry name" value="KILA_N"/>
    <property type="match status" value="1"/>
</dbReference>
<dbReference type="Proteomes" id="UP000282435">
    <property type="component" value="Chromosome"/>
</dbReference>
<dbReference type="Pfam" id="PF04383">
    <property type="entry name" value="KilA-N"/>
    <property type="match status" value="1"/>
</dbReference>
<reference evidence="2 3" key="1">
    <citation type="submission" date="2018-12" db="EMBL/GenBank/DDBJ databases">
        <title>Genome sequencing of Eikenella corrodens KCOM 3110 (= JS217).</title>
        <authorList>
            <person name="Koo J.-K."/>
            <person name="Park S.-N."/>
            <person name="Lim Y.K."/>
        </authorList>
    </citation>
    <scope>NUCLEOTIDE SEQUENCE [LARGE SCALE GENOMIC DNA]</scope>
    <source>
        <strain evidence="2 3">KCOM 3110</strain>
    </source>
</reference>
<dbReference type="GO" id="GO:0003677">
    <property type="term" value="F:DNA binding"/>
    <property type="evidence" value="ECO:0007669"/>
    <property type="project" value="InterPro"/>
</dbReference>
<sequence length="283" mass="31762">MSHIKTVSFGNFPVSFQNNGYLNATVVAAHFNRRVGNYLKSERTQEYISALAEKLSVTPKRATEDNQIVIIKQGGTEQGTWLHPKLAVDFARWLDPKFAVWCDEQIEQILSGSPKLETQTTIDERRGLVDAVKLLVARCGIDYSAAYRMVHQRFGVAHIDQIAAPLLPAAVAYVHSLTLQSGLNGEVLDRLPENMQPQPLRNLQGAVINSLYCAEFIYQHRAALRGLNRRLAATLHDHAADSIMFLRNVAEQAGISVPDNEYFQYFPWDGDSAEKARYHQLNA</sequence>
<organism evidence="2 3">
    <name type="scientific">Eikenella corrodens</name>
    <dbReference type="NCBI Taxonomy" id="539"/>
    <lineage>
        <taxon>Bacteria</taxon>
        <taxon>Pseudomonadati</taxon>
        <taxon>Pseudomonadota</taxon>
        <taxon>Betaproteobacteria</taxon>
        <taxon>Neisseriales</taxon>
        <taxon>Neisseriaceae</taxon>
        <taxon>Eikenella</taxon>
    </lineage>
</organism>